<dbReference type="Gene3D" id="3.20.20.70">
    <property type="entry name" value="Aldolase class I"/>
    <property type="match status" value="1"/>
</dbReference>
<dbReference type="InterPro" id="IPR007197">
    <property type="entry name" value="rSAM"/>
</dbReference>
<keyword evidence="5" id="KW-0408">Iron</keyword>
<dbReference type="PROSITE" id="PS51085">
    <property type="entry name" value="2FE2S_FER_2"/>
    <property type="match status" value="1"/>
</dbReference>
<dbReference type="Pfam" id="PF04055">
    <property type="entry name" value="Radical_SAM"/>
    <property type="match status" value="1"/>
</dbReference>
<protein>
    <recommendedName>
        <fullName evidence="10">Radical SAM protein</fullName>
    </recommendedName>
</protein>
<dbReference type="GO" id="GO:0016491">
    <property type="term" value="F:oxidoreductase activity"/>
    <property type="evidence" value="ECO:0007669"/>
    <property type="project" value="UniProtKB-ARBA"/>
</dbReference>
<keyword evidence="2" id="KW-0004">4Fe-4S</keyword>
<evidence type="ECO:0000256" key="6">
    <source>
        <dbReference type="ARBA" id="ARBA00023014"/>
    </source>
</evidence>
<evidence type="ECO:0000259" key="7">
    <source>
        <dbReference type="PROSITE" id="PS51085"/>
    </source>
</evidence>
<keyword evidence="4" id="KW-0479">Metal-binding</keyword>
<evidence type="ECO:0000256" key="5">
    <source>
        <dbReference type="ARBA" id="ARBA00023004"/>
    </source>
</evidence>
<dbReference type="InterPro" id="IPR013785">
    <property type="entry name" value="Aldolase_TIM"/>
</dbReference>
<sequence>MKFKVASRTEECKNCGFCDRICTHQDNCTGCGACVVACPYEAKILEEISERRKEVTITVNHEKYSVPERITVLRALELTGFKVLTFKEGGEPSENEILAPCRTGGCWSCEVIINGELKPSCVTPVEEGMEIITDREEIEKSEPKRIVSSFQGHAVGGVGTPYWLKPRGISSGFIEVACFAHGCILRCPTCQNWAIAYSAAEDPLSPVEAARIMSYERGRYGVDRMAISGGESTLNRRWLLGFLRELKNLNRDERARIHVDTNAVVLTPGYIDDLIIAGATDVGADIKALELDTFIRITGIRDRELAKKLLDNEWKAVKYLIENADKMFIGIGIPYNEALISLDEVYQIGERIAGWSPDVQVCAIDYRPVFRRMELRKPNYDDMQKVKGVLEDSGLHCVICQTEFGIIGP</sequence>
<feature type="domain" description="2Fe-2S ferredoxin-type" evidence="7">
    <location>
        <begin position="53"/>
        <end position="137"/>
    </location>
</feature>
<dbReference type="PROSITE" id="PS00198">
    <property type="entry name" value="4FE4S_FER_1"/>
    <property type="match status" value="1"/>
</dbReference>
<keyword evidence="3" id="KW-0949">S-adenosyl-L-methionine</keyword>
<name>A0A7G9Z9C7_9EURY</name>
<evidence type="ECO:0000259" key="8">
    <source>
        <dbReference type="PROSITE" id="PS51379"/>
    </source>
</evidence>
<dbReference type="CDD" id="cd01335">
    <property type="entry name" value="Radical_SAM"/>
    <property type="match status" value="1"/>
</dbReference>
<dbReference type="SUPFAM" id="SSF54862">
    <property type="entry name" value="4Fe-4S ferredoxins"/>
    <property type="match status" value="1"/>
</dbReference>
<dbReference type="SUPFAM" id="SSF102114">
    <property type="entry name" value="Radical SAM enzymes"/>
    <property type="match status" value="1"/>
</dbReference>
<organism evidence="9">
    <name type="scientific">Candidatus Methanophaga sp. ANME-1 ERB7</name>
    <dbReference type="NCBI Taxonomy" id="2759913"/>
    <lineage>
        <taxon>Archaea</taxon>
        <taxon>Methanobacteriati</taxon>
        <taxon>Methanobacteriota</taxon>
        <taxon>Stenosarchaea group</taxon>
        <taxon>Methanomicrobia</taxon>
        <taxon>Candidatus Methanophagales</taxon>
        <taxon>Candidatus Methanophagaceae</taxon>
        <taxon>Candidatus Methanophaga</taxon>
    </lineage>
</organism>
<dbReference type="PANTHER" id="PTHR30352:SF13">
    <property type="entry name" value="GLYCYL-RADICAL ENZYME ACTIVATING ENZYME YJJW-RELATED"/>
    <property type="match status" value="1"/>
</dbReference>
<dbReference type="AlphaFoldDB" id="A0A7G9Z9C7"/>
<dbReference type="GO" id="GO:0046872">
    <property type="term" value="F:metal ion binding"/>
    <property type="evidence" value="ECO:0007669"/>
    <property type="project" value="UniProtKB-KW"/>
</dbReference>
<dbReference type="PROSITE" id="PS51379">
    <property type="entry name" value="4FE4S_FER_2"/>
    <property type="match status" value="1"/>
</dbReference>
<dbReference type="Pfam" id="PF00037">
    <property type="entry name" value="Fer4"/>
    <property type="match status" value="1"/>
</dbReference>
<evidence type="ECO:0000256" key="4">
    <source>
        <dbReference type="ARBA" id="ARBA00022723"/>
    </source>
</evidence>
<evidence type="ECO:0000256" key="3">
    <source>
        <dbReference type="ARBA" id="ARBA00022691"/>
    </source>
</evidence>
<dbReference type="SFLD" id="SFLDS00029">
    <property type="entry name" value="Radical_SAM"/>
    <property type="match status" value="1"/>
</dbReference>
<evidence type="ECO:0000313" key="9">
    <source>
        <dbReference type="EMBL" id="QNO56861.1"/>
    </source>
</evidence>
<evidence type="ECO:0000256" key="1">
    <source>
        <dbReference type="ARBA" id="ARBA00001966"/>
    </source>
</evidence>
<dbReference type="InterPro" id="IPR058240">
    <property type="entry name" value="rSAM_sf"/>
</dbReference>
<dbReference type="SUPFAM" id="SSF54292">
    <property type="entry name" value="2Fe-2S ferredoxin-like"/>
    <property type="match status" value="1"/>
</dbReference>
<dbReference type="InterPro" id="IPR017896">
    <property type="entry name" value="4Fe4S_Fe-S-bd"/>
</dbReference>
<gene>
    <name evidence="9" type="ORF">KGHFPOIM_00003</name>
</gene>
<dbReference type="InterPro" id="IPR001041">
    <property type="entry name" value="2Fe-2S_ferredoxin-type"/>
</dbReference>
<proteinExistence type="predicted"/>
<dbReference type="EMBL" id="MT631671">
    <property type="protein sequence ID" value="QNO56861.1"/>
    <property type="molecule type" value="Genomic_DNA"/>
</dbReference>
<accession>A0A7G9Z9C7</accession>
<comment type="cofactor">
    <cofactor evidence="1">
        <name>[4Fe-4S] cluster</name>
        <dbReference type="ChEBI" id="CHEBI:49883"/>
    </cofactor>
</comment>
<evidence type="ECO:0008006" key="10">
    <source>
        <dbReference type="Google" id="ProtNLM"/>
    </source>
</evidence>
<evidence type="ECO:0000256" key="2">
    <source>
        <dbReference type="ARBA" id="ARBA00022485"/>
    </source>
</evidence>
<reference evidence="9" key="1">
    <citation type="submission" date="2020-06" db="EMBL/GenBank/DDBJ databases">
        <title>Unique genomic features of the anaerobic methanotrophic archaea.</title>
        <authorList>
            <person name="Chadwick G.L."/>
            <person name="Skennerton C.T."/>
            <person name="Laso-Perez R."/>
            <person name="Leu A.O."/>
            <person name="Speth D.R."/>
            <person name="Yu H."/>
            <person name="Morgan-Lang C."/>
            <person name="Hatzenpichler R."/>
            <person name="Goudeau D."/>
            <person name="Malmstrom R."/>
            <person name="Brazelton W.J."/>
            <person name="Woyke T."/>
            <person name="Hallam S.J."/>
            <person name="Tyson G.W."/>
            <person name="Wegener G."/>
            <person name="Boetius A."/>
            <person name="Orphan V."/>
        </authorList>
    </citation>
    <scope>NUCLEOTIDE SEQUENCE</scope>
</reference>
<dbReference type="InterPro" id="IPR034457">
    <property type="entry name" value="Organic_radical-activating"/>
</dbReference>
<dbReference type="PANTHER" id="PTHR30352">
    <property type="entry name" value="PYRUVATE FORMATE-LYASE-ACTIVATING ENZYME"/>
    <property type="match status" value="1"/>
</dbReference>
<dbReference type="InterPro" id="IPR036010">
    <property type="entry name" value="2Fe-2S_ferredoxin-like_sf"/>
</dbReference>
<dbReference type="GO" id="GO:0051539">
    <property type="term" value="F:4 iron, 4 sulfur cluster binding"/>
    <property type="evidence" value="ECO:0007669"/>
    <property type="project" value="UniProtKB-KW"/>
</dbReference>
<dbReference type="Gene3D" id="3.10.20.740">
    <property type="match status" value="1"/>
</dbReference>
<dbReference type="InterPro" id="IPR017900">
    <property type="entry name" value="4Fe4S_Fe_S_CS"/>
</dbReference>
<feature type="domain" description="4Fe-4S ferredoxin-type" evidence="8">
    <location>
        <begin position="19"/>
        <end position="48"/>
    </location>
</feature>
<dbReference type="Pfam" id="PF13510">
    <property type="entry name" value="Fer2_4"/>
    <property type="match status" value="1"/>
</dbReference>
<keyword evidence="6" id="KW-0411">Iron-sulfur</keyword>